<evidence type="ECO:0000256" key="4">
    <source>
        <dbReference type="ARBA" id="ARBA00023004"/>
    </source>
</evidence>
<evidence type="ECO:0000256" key="1">
    <source>
        <dbReference type="ARBA" id="ARBA00022723"/>
    </source>
</evidence>
<dbReference type="InterPro" id="IPR033756">
    <property type="entry name" value="YlxH/NBP35"/>
</dbReference>
<protein>
    <recommendedName>
        <fullName evidence="6">Iron-sulfur cluster carrier protein</fullName>
    </recommendedName>
</protein>
<dbReference type="GO" id="GO:0051539">
    <property type="term" value="F:4 iron, 4 sulfur cluster binding"/>
    <property type="evidence" value="ECO:0007669"/>
    <property type="project" value="TreeGrafter"/>
</dbReference>
<dbReference type="HAMAP" id="MF_02040">
    <property type="entry name" value="Mrp_NBP35"/>
    <property type="match status" value="1"/>
</dbReference>
<evidence type="ECO:0000256" key="3">
    <source>
        <dbReference type="ARBA" id="ARBA00022840"/>
    </source>
</evidence>
<evidence type="ECO:0000313" key="8">
    <source>
        <dbReference type="Proteomes" id="UP000248555"/>
    </source>
</evidence>
<dbReference type="GO" id="GO:0140663">
    <property type="term" value="F:ATP-dependent FeS chaperone activity"/>
    <property type="evidence" value="ECO:0007669"/>
    <property type="project" value="InterPro"/>
</dbReference>
<evidence type="ECO:0000256" key="5">
    <source>
        <dbReference type="ARBA" id="ARBA00023014"/>
    </source>
</evidence>
<keyword evidence="8" id="KW-1185">Reference proteome</keyword>
<dbReference type="RefSeq" id="WP_111645979.1">
    <property type="nucleotide sequence ID" value="NZ_QLMH01000014.1"/>
</dbReference>
<feature type="binding site" evidence="6">
    <location>
        <begin position="12"/>
        <end position="19"/>
    </location>
    <ligand>
        <name>ATP</name>
        <dbReference type="ChEBI" id="CHEBI:30616"/>
    </ligand>
</feature>
<dbReference type="OrthoDB" id="9809679at2"/>
<dbReference type="EMBL" id="QLMH01000014">
    <property type="protein sequence ID" value="RAK17002.1"/>
    <property type="molecule type" value="Genomic_DNA"/>
</dbReference>
<dbReference type="GO" id="GO:0016226">
    <property type="term" value="P:iron-sulfur cluster assembly"/>
    <property type="evidence" value="ECO:0007669"/>
    <property type="project" value="InterPro"/>
</dbReference>
<keyword evidence="6" id="KW-0378">Hydrolase</keyword>
<dbReference type="InterPro" id="IPR019591">
    <property type="entry name" value="Mrp/NBP35_ATP-bd"/>
</dbReference>
<dbReference type="GO" id="GO:0016887">
    <property type="term" value="F:ATP hydrolysis activity"/>
    <property type="evidence" value="ECO:0007669"/>
    <property type="project" value="UniProtKB-UniRule"/>
</dbReference>
<keyword evidence="5 6" id="KW-0411">Iron-sulfur</keyword>
<evidence type="ECO:0000313" key="7">
    <source>
        <dbReference type="EMBL" id="RAK17002.1"/>
    </source>
</evidence>
<keyword evidence="3 6" id="KW-0067">ATP-binding</keyword>
<dbReference type="SUPFAM" id="SSF52540">
    <property type="entry name" value="P-loop containing nucleoside triphosphate hydrolases"/>
    <property type="match status" value="1"/>
</dbReference>
<name>A0A327Y9Y8_9BACL</name>
<organism evidence="7 8">
    <name type="scientific">Paranoxybacillus vitaminiphilus</name>
    <dbReference type="NCBI Taxonomy" id="581036"/>
    <lineage>
        <taxon>Bacteria</taxon>
        <taxon>Bacillati</taxon>
        <taxon>Bacillota</taxon>
        <taxon>Bacilli</taxon>
        <taxon>Bacillales</taxon>
        <taxon>Anoxybacillaceae</taxon>
        <taxon>Paranoxybacillus</taxon>
    </lineage>
</organism>
<proteinExistence type="inferred from homology"/>
<accession>A0A327Y9Y8</accession>
<keyword evidence="1 6" id="KW-0479">Metal-binding</keyword>
<dbReference type="Pfam" id="PF10609">
    <property type="entry name" value="ParA"/>
    <property type="match status" value="1"/>
</dbReference>
<dbReference type="CDD" id="cd02037">
    <property type="entry name" value="Mrp_NBP35"/>
    <property type="match status" value="1"/>
</dbReference>
<evidence type="ECO:0000256" key="6">
    <source>
        <dbReference type="HAMAP-Rule" id="MF_02040"/>
    </source>
</evidence>
<sequence length="247" mass="27127">MLANNVIAVTSGKGGVGKTTVSVNLALSLARLGKNVALIDLDIYGFSVPKFFNITFKPKTFNGKIIPVESHGVKIMSMGFLLNGNDPVVWRGPMLGKMVQHFTEDVLWGELDYAILDMPPGTGDVALDMHYFIPQSKELIVTTPHPAATFVAERAGTMALKANHEILGVIENMAYFSPPGQNEKYFIFGKGGGDLLADKLCTEVISRLPLEPPREDGIVPMLYEEETLLYTYYNELAKRIDSLMNDA</sequence>
<dbReference type="Gene3D" id="3.40.50.300">
    <property type="entry name" value="P-loop containing nucleotide triphosphate hydrolases"/>
    <property type="match status" value="1"/>
</dbReference>
<dbReference type="GO" id="GO:0046872">
    <property type="term" value="F:metal ion binding"/>
    <property type="evidence" value="ECO:0007669"/>
    <property type="project" value="UniProtKB-KW"/>
</dbReference>
<dbReference type="InterPro" id="IPR027417">
    <property type="entry name" value="P-loop_NTPase"/>
</dbReference>
<keyword evidence="2 6" id="KW-0547">Nucleotide-binding</keyword>
<keyword evidence="4 6" id="KW-0408">Iron</keyword>
<reference evidence="7 8" key="1">
    <citation type="submission" date="2018-06" db="EMBL/GenBank/DDBJ databases">
        <title>Genomic Encyclopedia of Type Strains, Phase III (KMG-III): the genomes of soil and plant-associated and newly described type strains.</title>
        <authorList>
            <person name="Whitman W."/>
        </authorList>
    </citation>
    <scope>NUCLEOTIDE SEQUENCE [LARGE SCALE GENOMIC DNA]</scope>
    <source>
        <strain evidence="7 8">CGMCC 1.8979</strain>
    </source>
</reference>
<comment type="subunit">
    <text evidence="6">Homodimer.</text>
</comment>
<comment type="caution">
    <text evidence="7">The sequence shown here is derived from an EMBL/GenBank/DDBJ whole genome shotgun (WGS) entry which is preliminary data.</text>
</comment>
<dbReference type="Proteomes" id="UP000248555">
    <property type="component" value="Unassembled WGS sequence"/>
</dbReference>
<comment type="function">
    <text evidence="6">Binds and transfers iron-sulfur (Fe-S) clusters to target apoproteins. Can hydrolyze ATP.</text>
</comment>
<comment type="similarity">
    <text evidence="6">Belongs to the Mrp/NBP35 ATP-binding proteins family.</text>
</comment>
<evidence type="ECO:0000256" key="2">
    <source>
        <dbReference type="ARBA" id="ARBA00022741"/>
    </source>
</evidence>
<dbReference type="InterPro" id="IPR044304">
    <property type="entry name" value="NUBPL-like"/>
</dbReference>
<dbReference type="AlphaFoldDB" id="A0A327Y9Y8"/>
<dbReference type="PANTHER" id="PTHR42961">
    <property type="entry name" value="IRON-SULFUR PROTEIN NUBPL"/>
    <property type="match status" value="1"/>
</dbReference>
<dbReference type="PANTHER" id="PTHR42961:SF2">
    <property type="entry name" value="IRON-SULFUR PROTEIN NUBPL"/>
    <property type="match status" value="1"/>
</dbReference>
<dbReference type="GO" id="GO:0005524">
    <property type="term" value="F:ATP binding"/>
    <property type="evidence" value="ECO:0007669"/>
    <property type="project" value="UniProtKB-UniRule"/>
</dbReference>
<gene>
    <name evidence="7" type="ORF">B0I26_1146</name>
</gene>